<sequence length="205" mass="21790">MTVPDSRGEPVRAAGWEPIVSAIGPKVREVRQQLGLSLQQLAARSDVSAAAIHKVERGDMVPTITTLLKLAAALDRPIGFFVEDAGPEKPVAVHVRAAGRPGPPPDWVPEAEGVVATALAVPDERLRGAAVQADIAPGGSSGDTRPLRAGEELLLVVTGALVVEVAGERYRVQAGDTLHYPTDRPHSWHNPGAEPVRAIWWMLRA</sequence>
<keyword evidence="4" id="KW-1185">Reference proteome</keyword>
<dbReference type="InterPro" id="IPR010982">
    <property type="entry name" value="Lambda_DNA-bd_dom_sf"/>
</dbReference>
<dbReference type="Gene3D" id="1.10.260.40">
    <property type="entry name" value="lambda repressor-like DNA-binding domains"/>
    <property type="match status" value="1"/>
</dbReference>
<evidence type="ECO:0000259" key="2">
    <source>
        <dbReference type="PROSITE" id="PS50943"/>
    </source>
</evidence>
<evidence type="ECO:0000313" key="3">
    <source>
        <dbReference type="EMBL" id="MFC5996302.1"/>
    </source>
</evidence>
<dbReference type="InterPro" id="IPR011051">
    <property type="entry name" value="RmlC_Cupin_sf"/>
</dbReference>
<evidence type="ECO:0000313" key="4">
    <source>
        <dbReference type="Proteomes" id="UP001596302"/>
    </source>
</evidence>
<comment type="caution">
    <text evidence="3">The sequence shown here is derived from an EMBL/GenBank/DDBJ whole genome shotgun (WGS) entry which is preliminary data.</text>
</comment>
<dbReference type="Pfam" id="PF07883">
    <property type="entry name" value="Cupin_2"/>
    <property type="match status" value="1"/>
</dbReference>
<dbReference type="SUPFAM" id="SSF51182">
    <property type="entry name" value="RmlC-like cupins"/>
    <property type="match status" value="1"/>
</dbReference>
<dbReference type="Proteomes" id="UP001596302">
    <property type="component" value="Unassembled WGS sequence"/>
</dbReference>
<protein>
    <submittedName>
        <fullName evidence="3">Cupin domain-containing protein</fullName>
    </submittedName>
</protein>
<reference evidence="4" key="1">
    <citation type="journal article" date="2019" name="Int. J. Syst. Evol. Microbiol.">
        <title>The Global Catalogue of Microorganisms (GCM) 10K type strain sequencing project: providing services to taxonomists for standard genome sequencing and annotation.</title>
        <authorList>
            <consortium name="The Broad Institute Genomics Platform"/>
            <consortium name="The Broad Institute Genome Sequencing Center for Infectious Disease"/>
            <person name="Wu L."/>
            <person name="Ma J."/>
        </authorList>
    </citation>
    <scope>NUCLEOTIDE SEQUENCE [LARGE SCALE GENOMIC DNA]</scope>
    <source>
        <strain evidence="4">CCM 8391</strain>
    </source>
</reference>
<dbReference type="RefSeq" id="WP_379586878.1">
    <property type="nucleotide sequence ID" value="NZ_JBHSQW010000039.1"/>
</dbReference>
<gene>
    <name evidence="3" type="ORF">ACFQE5_19035</name>
</gene>
<dbReference type="CDD" id="cd00093">
    <property type="entry name" value="HTH_XRE"/>
    <property type="match status" value="1"/>
</dbReference>
<dbReference type="PANTHER" id="PTHR46797">
    <property type="entry name" value="HTH-TYPE TRANSCRIPTIONAL REGULATOR"/>
    <property type="match status" value="1"/>
</dbReference>
<dbReference type="InterPro" id="IPR014710">
    <property type="entry name" value="RmlC-like_jellyroll"/>
</dbReference>
<dbReference type="InterPro" id="IPR001387">
    <property type="entry name" value="Cro/C1-type_HTH"/>
</dbReference>
<dbReference type="SMART" id="SM00530">
    <property type="entry name" value="HTH_XRE"/>
    <property type="match status" value="1"/>
</dbReference>
<dbReference type="PROSITE" id="PS50943">
    <property type="entry name" value="HTH_CROC1"/>
    <property type="match status" value="1"/>
</dbReference>
<dbReference type="EMBL" id="JBHSQW010000039">
    <property type="protein sequence ID" value="MFC5996302.1"/>
    <property type="molecule type" value="Genomic_DNA"/>
</dbReference>
<evidence type="ECO:0000256" key="1">
    <source>
        <dbReference type="ARBA" id="ARBA00023125"/>
    </source>
</evidence>
<dbReference type="Gene3D" id="2.60.120.10">
    <property type="entry name" value="Jelly Rolls"/>
    <property type="match status" value="1"/>
</dbReference>
<proteinExistence type="predicted"/>
<dbReference type="Pfam" id="PF01381">
    <property type="entry name" value="HTH_3"/>
    <property type="match status" value="1"/>
</dbReference>
<dbReference type="InterPro" id="IPR050807">
    <property type="entry name" value="TransReg_Diox_bact_type"/>
</dbReference>
<keyword evidence="1" id="KW-0238">DNA-binding</keyword>
<name>A0ABW1J6H7_9PSEU</name>
<feature type="domain" description="HTH cro/C1-type" evidence="2">
    <location>
        <begin position="27"/>
        <end position="81"/>
    </location>
</feature>
<accession>A0ABW1J6H7</accession>
<organism evidence="3 4">
    <name type="scientific">Pseudonocardia hispaniensis</name>
    <dbReference type="NCBI Taxonomy" id="904933"/>
    <lineage>
        <taxon>Bacteria</taxon>
        <taxon>Bacillati</taxon>
        <taxon>Actinomycetota</taxon>
        <taxon>Actinomycetes</taxon>
        <taxon>Pseudonocardiales</taxon>
        <taxon>Pseudonocardiaceae</taxon>
        <taxon>Pseudonocardia</taxon>
    </lineage>
</organism>
<dbReference type="InterPro" id="IPR013096">
    <property type="entry name" value="Cupin_2"/>
</dbReference>
<dbReference type="SUPFAM" id="SSF47413">
    <property type="entry name" value="lambda repressor-like DNA-binding domains"/>
    <property type="match status" value="1"/>
</dbReference>
<dbReference type="PANTHER" id="PTHR46797:SF1">
    <property type="entry name" value="METHYLPHOSPHONATE SYNTHASE"/>
    <property type="match status" value="1"/>
</dbReference>
<dbReference type="CDD" id="cd02209">
    <property type="entry name" value="cupin_XRE_C"/>
    <property type="match status" value="1"/>
</dbReference>